<reference evidence="1 2" key="1">
    <citation type="journal article" date="2019" name="Commun. Biol.">
        <title>The bagworm genome reveals a unique fibroin gene that provides high tensile strength.</title>
        <authorList>
            <person name="Kono N."/>
            <person name="Nakamura H."/>
            <person name="Ohtoshi R."/>
            <person name="Tomita M."/>
            <person name="Numata K."/>
            <person name="Arakawa K."/>
        </authorList>
    </citation>
    <scope>NUCLEOTIDE SEQUENCE [LARGE SCALE GENOMIC DNA]</scope>
</reference>
<accession>A0A4C1V089</accession>
<dbReference type="EMBL" id="BGZK01000249">
    <property type="protein sequence ID" value="GBP31677.1"/>
    <property type="molecule type" value="Genomic_DNA"/>
</dbReference>
<sequence>MNEEQLSKEKYNQHSTYCSRRAQLVENVQGLDRDWRGRGPVSKKDINYVTDRTPRVRRRRRKASEVKEIINSPRTNDAPLLLSSLDRYNERLDEEITSPVRNESRLSPGKVWKTGLGSDAIIHRFRIRYDYSSE</sequence>
<dbReference type="Proteomes" id="UP000299102">
    <property type="component" value="Unassembled WGS sequence"/>
</dbReference>
<proteinExistence type="predicted"/>
<protein>
    <submittedName>
        <fullName evidence="1">Uncharacterized protein</fullName>
    </submittedName>
</protein>
<dbReference type="AlphaFoldDB" id="A0A4C1V089"/>
<gene>
    <name evidence="1" type="ORF">EVAR_84123_1</name>
</gene>
<comment type="caution">
    <text evidence="1">The sequence shown here is derived from an EMBL/GenBank/DDBJ whole genome shotgun (WGS) entry which is preliminary data.</text>
</comment>
<evidence type="ECO:0000313" key="1">
    <source>
        <dbReference type="EMBL" id="GBP31677.1"/>
    </source>
</evidence>
<organism evidence="1 2">
    <name type="scientific">Eumeta variegata</name>
    <name type="common">Bagworm moth</name>
    <name type="synonym">Eumeta japonica</name>
    <dbReference type="NCBI Taxonomy" id="151549"/>
    <lineage>
        <taxon>Eukaryota</taxon>
        <taxon>Metazoa</taxon>
        <taxon>Ecdysozoa</taxon>
        <taxon>Arthropoda</taxon>
        <taxon>Hexapoda</taxon>
        <taxon>Insecta</taxon>
        <taxon>Pterygota</taxon>
        <taxon>Neoptera</taxon>
        <taxon>Endopterygota</taxon>
        <taxon>Lepidoptera</taxon>
        <taxon>Glossata</taxon>
        <taxon>Ditrysia</taxon>
        <taxon>Tineoidea</taxon>
        <taxon>Psychidae</taxon>
        <taxon>Oiketicinae</taxon>
        <taxon>Eumeta</taxon>
    </lineage>
</organism>
<name>A0A4C1V089_EUMVA</name>
<evidence type="ECO:0000313" key="2">
    <source>
        <dbReference type="Proteomes" id="UP000299102"/>
    </source>
</evidence>
<keyword evidence="2" id="KW-1185">Reference proteome</keyword>